<reference evidence="1 2" key="1">
    <citation type="submission" date="2018-03" db="EMBL/GenBank/DDBJ databases">
        <title>The draft genome of Sphingosinicella sp. GL-C-18.</title>
        <authorList>
            <person name="Liu L."/>
            <person name="Li L."/>
            <person name="Liang L."/>
            <person name="Zhang X."/>
            <person name="Wang T."/>
        </authorList>
    </citation>
    <scope>NUCLEOTIDE SEQUENCE [LARGE SCALE GENOMIC DNA]</scope>
    <source>
        <strain evidence="1 2">GL-C-18</strain>
    </source>
</reference>
<dbReference type="PIRSF" id="PIRSF011444">
    <property type="entry name" value="DUF1287"/>
    <property type="match status" value="1"/>
</dbReference>
<dbReference type="AlphaFoldDB" id="A0A2P7QSD4"/>
<comment type="caution">
    <text evidence="1">The sequence shown here is derived from an EMBL/GenBank/DDBJ whole genome shotgun (WGS) entry which is preliminary data.</text>
</comment>
<accession>A0A2P7QSD4</accession>
<sequence>MIDRRTFLMGAGAGFTLFGCDFRADTALAAPRALPASPRAALLIAAARRQVGTTIRYDSGYARIPFPNGDVPRERGVCTDVLIRAYRDAFGADLQALVNADMRAAFGAYPRNWGLSAPDRNIDHRRVPNLATWFRRRHAALPVPSEGAGWQPGDIFTSRVGGNAPHIGIVSDRAGARGPLIIHNVGAGAREEDALLQWPITGRFRWSV</sequence>
<dbReference type="InterPro" id="IPR009706">
    <property type="entry name" value="DUF1287"/>
</dbReference>
<proteinExistence type="predicted"/>
<keyword evidence="2" id="KW-1185">Reference proteome</keyword>
<dbReference type="RefSeq" id="WP_106513027.1">
    <property type="nucleotide sequence ID" value="NZ_PXYI01000003.1"/>
</dbReference>
<dbReference type="PROSITE" id="PS51257">
    <property type="entry name" value="PROKAR_LIPOPROTEIN"/>
    <property type="match status" value="1"/>
</dbReference>
<dbReference type="Pfam" id="PF06940">
    <property type="entry name" value="DUF1287"/>
    <property type="match status" value="1"/>
</dbReference>
<organism evidence="1 2">
    <name type="scientific">Allosphingosinicella deserti</name>
    <dbReference type="NCBI Taxonomy" id="2116704"/>
    <lineage>
        <taxon>Bacteria</taxon>
        <taxon>Pseudomonadati</taxon>
        <taxon>Pseudomonadota</taxon>
        <taxon>Alphaproteobacteria</taxon>
        <taxon>Sphingomonadales</taxon>
        <taxon>Sphingomonadaceae</taxon>
        <taxon>Allosphingosinicella</taxon>
    </lineage>
</organism>
<evidence type="ECO:0000313" key="1">
    <source>
        <dbReference type="EMBL" id="PSJ40874.1"/>
    </source>
</evidence>
<protein>
    <submittedName>
        <fullName evidence="1">DUF1287 domain-containing protein</fullName>
    </submittedName>
</protein>
<dbReference type="OrthoDB" id="114026at2"/>
<name>A0A2P7QSD4_9SPHN</name>
<dbReference type="EMBL" id="PXYI01000003">
    <property type="protein sequence ID" value="PSJ40874.1"/>
    <property type="molecule type" value="Genomic_DNA"/>
</dbReference>
<evidence type="ECO:0000313" key="2">
    <source>
        <dbReference type="Proteomes" id="UP000241167"/>
    </source>
</evidence>
<dbReference type="Proteomes" id="UP000241167">
    <property type="component" value="Unassembled WGS sequence"/>
</dbReference>
<gene>
    <name evidence="1" type="ORF">C7I55_11400</name>
</gene>